<protein>
    <recommendedName>
        <fullName evidence="4">Phytocyanin domain-containing protein</fullName>
    </recommendedName>
</protein>
<accession>A0AAE1XX83</accession>
<dbReference type="InterPro" id="IPR039391">
    <property type="entry name" value="Phytocyanin-like"/>
</dbReference>
<dbReference type="AlphaFoldDB" id="A0AAE1XX83"/>
<feature type="transmembrane region" description="Helical" evidence="2">
    <location>
        <begin position="204"/>
        <end position="228"/>
    </location>
</feature>
<keyword evidence="2" id="KW-0812">Transmembrane</keyword>
<reference evidence="5" key="2">
    <citation type="journal article" date="2024" name="Plant">
        <title>Genomic evolution and insights into agronomic trait innovations of Sesamum species.</title>
        <authorList>
            <person name="Miao H."/>
            <person name="Wang L."/>
            <person name="Qu L."/>
            <person name="Liu H."/>
            <person name="Sun Y."/>
            <person name="Le M."/>
            <person name="Wang Q."/>
            <person name="Wei S."/>
            <person name="Zheng Y."/>
            <person name="Lin W."/>
            <person name="Duan Y."/>
            <person name="Cao H."/>
            <person name="Xiong S."/>
            <person name="Wang X."/>
            <person name="Wei L."/>
            <person name="Li C."/>
            <person name="Ma Q."/>
            <person name="Ju M."/>
            <person name="Zhao R."/>
            <person name="Li G."/>
            <person name="Mu C."/>
            <person name="Tian Q."/>
            <person name="Mei H."/>
            <person name="Zhang T."/>
            <person name="Gao T."/>
            <person name="Zhang H."/>
        </authorList>
    </citation>
    <scope>NUCLEOTIDE SEQUENCE</scope>
    <source>
        <strain evidence="5">3651</strain>
    </source>
</reference>
<evidence type="ECO:0000313" key="6">
    <source>
        <dbReference type="Proteomes" id="UP001293254"/>
    </source>
</evidence>
<dbReference type="FunFam" id="2.60.40.420:FF:000048">
    <property type="entry name" value="Early nodulin-like protein 18"/>
    <property type="match status" value="1"/>
</dbReference>
<comment type="caution">
    <text evidence="5">The sequence shown here is derived from an EMBL/GenBank/DDBJ whole genome shotgun (WGS) entry which is preliminary data.</text>
</comment>
<dbReference type="EMBL" id="JACGWO010000009">
    <property type="protein sequence ID" value="KAK4419649.1"/>
    <property type="molecule type" value="Genomic_DNA"/>
</dbReference>
<keyword evidence="3" id="KW-0732">Signal</keyword>
<dbReference type="GO" id="GO:0005886">
    <property type="term" value="C:plasma membrane"/>
    <property type="evidence" value="ECO:0007669"/>
    <property type="project" value="TreeGrafter"/>
</dbReference>
<dbReference type="Gene3D" id="2.60.40.420">
    <property type="entry name" value="Cupredoxins - blue copper proteins"/>
    <property type="match status" value="1"/>
</dbReference>
<feature type="chain" id="PRO_5042120503" description="Phytocyanin domain-containing protein" evidence="3">
    <location>
        <begin position="28"/>
        <end position="230"/>
    </location>
</feature>
<dbReference type="InterPro" id="IPR008972">
    <property type="entry name" value="Cupredoxin"/>
</dbReference>
<sequence>MANKLHFLYLIVVLVSFSVSFSGRVEGYKNYTVGDAVGWYDALENPKVDYQRWAAAKNFSLGDFLIFNTDNNHSVVQTYNFTTYKLCDYDDSLDNDTIEWSSADPSSTTPHPISVAVPLMKVGMTYFFSSDYDGEQCQNGQHFKINVTYGQGLPPSLKSPSDDSPAPVSPQSGDDEAAPDTLVPANFDNPKDTTSDEESEPSKAVSLVAFSKLSGVILHVVLVVIGLFSF</sequence>
<dbReference type="PROSITE" id="PS51485">
    <property type="entry name" value="PHYTOCYANIN"/>
    <property type="match status" value="1"/>
</dbReference>
<evidence type="ECO:0000256" key="2">
    <source>
        <dbReference type="SAM" id="Phobius"/>
    </source>
</evidence>
<dbReference type="Proteomes" id="UP001293254">
    <property type="component" value="Unassembled WGS sequence"/>
</dbReference>
<dbReference type="SUPFAM" id="SSF49503">
    <property type="entry name" value="Cupredoxins"/>
    <property type="match status" value="1"/>
</dbReference>
<dbReference type="CDD" id="cd04216">
    <property type="entry name" value="Phytocyanin"/>
    <property type="match status" value="1"/>
</dbReference>
<name>A0AAE1XX83_9LAMI</name>
<dbReference type="Pfam" id="PF02298">
    <property type="entry name" value="Cu_bind_like"/>
    <property type="match status" value="1"/>
</dbReference>
<proteinExistence type="predicted"/>
<dbReference type="GO" id="GO:0009055">
    <property type="term" value="F:electron transfer activity"/>
    <property type="evidence" value="ECO:0007669"/>
    <property type="project" value="InterPro"/>
</dbReference>
<feature type="domain" description="Phytocyanin" evidence="4">
    <location>
        <begin position="29"/>
        <end position="149"/>
    </location>
</feature>
<feature type="signal peptide" evidence="3">
    <location>
        <begin position="1"/>
        <end position="27"/>
    </location>
</feature>
<dbReference type="PANTHER" id="PTHR33021">
    <property type="entry name" value="BLUE COPPER PROTEIN"/>
    <property type="match status" value="1"/>
</dbReference>
<dbReference type="PANTHER" id="PTHR33021:SF6">
    <property type="entry name" value="EARLY NODULIN-LIKE PROTEIN 18"/>
    <property type="match status" value="1"/>
</dbReference>
<feature type="region of interest" description="Disordered" evidence="1">
    <location>
        <begin position="154"/>
        <end position="201"/>
    </location>
</feature>
<evidence type="ECO:0000256" key="1">
    <source>
        <dbReference type="SAM" id="MobiDB-lite"/>
    </source>
</evidence>
<organism evidence="5 6">
    <name type="scientific">Sesamum alatum</name>
    <dbReference type="NCBI Taxonomy" id="300844"/>
    <lineage>
        <taxon>Eukaryota</taxon>
        <taxon>Viridiplantae</taxon>
        <taxon>Streptophyta</taxon>
        <taxon>Embryophyta</taxon>
        <taxon>Tracheophyta</taxon>
        <taxon>Spermatophyta</taxon>
        <taxon>Magnoliopsida</taxon>
        <taxon>eudicotyledons</taxon>
        <taxon>Gunneridae</taxon>
        <taxon>Pentapetalae</taxon>
        <taxon>asterids</taxon>
        <taxon>lamiids</taxon>
        <taxon>Lamiales</taxon>
        <taxon>Pedaliaceae</taxon>
        <taxon>Sesamum</taxon>
    </lineage>
</organism>
<keyword evidence="2" id="KW-1133">Transmembrane helix</keyword>
<reference evidence="5" key="1">
    <citation type="submission" date="2020-06" db="EMBL/GenBank/DDBJ databases">
        <authorList>
            <person name="Li T."/>
            <person name="Hu X."/>
            <person name="Zhang T."/>
            <person name="Song X."/>
            <person name="Zhang H."/>
            <person name="Dai N."/>
            <person name="Sheng W."/>
            <person name="Hou X."/>
            <person name="Wei L."/>
        </authorList>
    </citation>
    <scope>NUCLEOTIDE SEQUENCE</scope>
    <source>
        <strain evidence="5">3651</strain>
        <tissue evidence="5">Leaf</tissue>
    </source>
</reference>
<gene>
    <name evidence="5" type="ORF">Salat_2377800</name>
</gene>
<keyword evidence="2" id="KW-0472">Membrane</keyword>
<dbReference type="InterPro" id="IPR003245">
    <property type="entry name" value="Phytocyanin_dom"/>
</dbReference>
<feature type="compositionally biased region" description="Low complexity" evidence="1">
    <location>
        <begin position="154"/>
        <end position="172"/>
    </location>
</feature>
<evidence type="ECO:0000313" key="5">
    <source>
        <dbReference type="EMBL" id="KAK4419649.1"/>
    </source>
</evidence>
<evidence type="ECO:0000259" key="4">
    <source>
        <dbReference type="PROSITE" id="PS51485"/>
    </source>
</evidence>
<keyword evidence="6" id="KW-1185">Reference proteome</keyword>
<evidence type="ECO:0000256" key="3">
    <source>
        <dbReference type="SAM" id="SignalP"/>
    </source>
</evidence>